<dbReference type="PANTHER" id="PTHR33753">
    <property type="entry name" value="1,4-BETA-D-GLUCAN CELLOBIOHYDROLASE B"/>
    <property type="match status" value="1"/>
</dbReference>
<dbReference type="OrthoDB" id="412382at2759"/>
<protein>
    <recommendedName>
        <fullName evidence="3">cellulose 1,4-beta-cellobiosidase (non-reducing end)</fullName>
        <ecNumber evidence="3">3.2.1.91</ecNumber>
    </recommendedName>
</protein>
<gene>
    <name evidence="11" type="ORF">B0A55_04893</name>
</gene>
<evidence type="ECO:0000313" key="11">
    <source>
        <dbReference type="EMBL" id="TKA75622.1"/>
    </source>
</evidence>
<organism evidence="11 12">
    <name type="scientific">Friedmanniomyces simplex</name>
    <dbReference type="NCBI Taxonomy" id="329884"/>
    <lineage>
        <taxon>Eukaryota</taxon>
        <taxon>Fungi</taxon>
        <taxon>Dikarya</taxon>
        <taxon>Ascomycota</taxon>
        <taxon>Pezizomycotina</taxon>
        <taxon>Dothideomycetes</taxon>
        <taxon>Dothideomycetidae</taxon>
        <taxon>Mycosphaerellales</taxon>
        <taxon>Teratosphaeriaceae</taxon>
        <taxon>Friedmanniomyces</taxon>
    </lineage>
</organism>
<dbReference type="STRING" id="329884.A0A4U0XFG3"/>
<dbReference type="AlphaFoldDB" id="A0A4U0XFG3"/>
<reference evidence="11 12" key="1">
    <citation type="submission" date="2017-03" db="EMBL/GenBank/DDBJ databases">
        <title>Genomes of endolithic fungi from Antarctica.</title>
        <authorList>
            <person name="Coleine C."/>
            <person name="Masonjones S."/>
            <person name="Stajich J.E."/>
        </authorList>
    </citation>
    <scope>NUCLEOTIDE SEQUENCE [LARGE SCALE GENOMIC DNA]</scope>
    <source>
        <strain evidence="11 12">CCFEE 5184</strain>
    </source>
</reference>
<dbReference type="GO" id="GO:0030245">
    <property type="term" value="P:cellulose catabolic process"/>
    <property type="evidence" value="ECO:0007669"/>
    <property type="project" value="UniProtKB-KW"/>
</dbReference>
<keyword evidence="10" id="KW-0175">Coiled coil</keyword>
<comment type="catalytic activity">
    <reaction evidence="1">
        <text>Hydrolysis of (1-&gt;4)-beta-D-glucosidic linkages in cellulose and cellotetraose, releasing cellobiose from the non-reducing ends of the chains.</text>
        <dbReference type="EC" id="3.2.1.91"/>
    </reaction>
</comment>
<dbReference type="InterPro" id="IPR001722">
    <property type="entry name" value="Glyco_hydro_7"/>
</dbReference>
<evidence type="ECO:0000313" key="12">
    <source>
        <dbReference type="Proteomes" id="UP000309340"/>
    </source>
</evidence>
<evidence type="ECO:0000256" key="3">
    <source>
        <dbReference type="ARBA" id="ARBA00012561"/>
    </source>
</evidence>
<dbReference type="Pfam" id="PF00840">
    <property type="entry name" value="Glyco_hydro_7"/>
    <property type="match status" value="1"/>
</dbReference>
<dbReference type="CDD" id="cd07999">
    <property type="entry name" value="GH7_CBH_EG"/>
    <property type="match status" value="1"/>
</dbReference>
<keyword evidence="9" id="KW-0624">Polysaccharide degradation</keyword>
<dbReference type="EMBL" id="NAJQ01000187">
    <property type="protein sequence ID" value="TKA75622.1"/>
    <property type="molecule type" value="Genomic_DNA"/>
</dbReference>
<keyword evidence="8" id="KW-0326">Glycosidase</keyword>
<evidence type="ECO:0000256" key="4">
    <source>
        <dbReference type="ARBA" id="ARBA00022729"/>
    </source>
</evidence>
<dbReference type="Gene3D" id="2.70.100.10">
    <property type="entry name" value="Glycoside hydrolase, family 7, domain"/>
    <property type="match status" value="1"/>
</dbReference>
<keyword evidence="12" id="KW-1185">Reference proteome</keyword>
<evidence type="ECO:0000256" key="5">
    <source>
        <dbReference type="ARBA" id="ARBA00022801"/>
    </source>
</evidence>
<dbReference type="FunFam" id="2.70.100.10:FF:000001">
    <property type="entry name" value="Glucanase"/>
    <property type="match status" value="1"/>
</dbReference>
<dbReference type="InterPro" id="IPR013320">
    <property type="entry name" value="ConA-like_dom_sf"/>
</dbReference>
<evidence type="ECO:0000256" key="2">
    <source>
        <dbReference type="ARBA" id="ARBA00006044"/>
    </source>
</evidence>
<proteinExistence type="inferred from homology"/>
<feature type="coiled-coil region" evidence="10">
    <location>
        <begin position="672"/>
        <end position="704"/>
    </location>
</feature>
<keyword evidence="7" id="KW-0119">Carbohydrate metabolism</keyword>
<keyword evidence="6" id="KW-0136">Cellulose degradation</keyword>
<sequence>MSRCTSAGCTKESHSVVLDANWRWLHSTTGSTNCYTGNTWDKTLCPDPTTCATNCALDGAEYEGTYGIKSDGEALTLTLKTGSNVGSRVYLLGPQGENYVLFDLKNKEFTFDVDVSNLPCGLNGALYFVEMDRDGGLSEYANNKAGAKYGTGYCDSQCPQDIKFINGQANIDNWTPATGNSNTGTGSHGSCCNEMDIWEANKVSAALTPHVCNKAGQTVCTSNTTCGVGNERADGVCDKDGCDFNSYRMGNHSFYGAGKTVDTSSKFTVVTQFITADGTDSGDLTEIRRVYVQDGKVIQNSKSDVAGVEGNSITEGFCKAQKTAFGDTDSFDARGGLKAMGNAFSRGMVLVMSIWDDYAAEMRWLDAPYPATDATTKPGVERGTCAANSGVPATVEGNSPGASVQFSNIKVGTIKSTPSTRNDRQASYIREVLRLRQDETEDEVENKARELGLDVATVTSLEMKSHSRKPAEQNALLLKVEQQNEDVTVVSSIKDACEPPQNKLDSVAPIGDMHKSLEESKLEQPPQHAEEMLKGSALRQLGQDQAEQLDRFVAWSTKQRAELEAQQNSLREQMKVRHDSALEELADGHNAAMAEAEDKQVKAEADMRASHDREKRDNATALKHMEAYCAGRYSSGELHDRVVTAQDNAELEKTKRSREQMDGRHESAINVLRGEQSRRMRLRAQRQEREEQELRRVQRREELELERSCIQEVALLENEIPERRRQLQGRWQLQTAVMTQQFAAASVLPAEARLPPLPTLAWQLDLALPPPATTLGAVEEARCETSKNGISTGFTMYGKSGCAA</sequence>
<evidence type="ECO:0000256" key="6">
    <source>
        <dbReference type="ARBA" id="ARBA00023001"/>
    </source>
</evidence>
<comment type="similarity">
    <text evidence="2">Belongs to the glycosyl hydrolase 7 (cellulase C) family.</text>
</comment>
<dbReference type="SUPFAM" id="SSF49899">
    <property type="entry name" value="Concanavalin A-like lectins/glucanases"/>
    <property type="match status" value="1"/>
</dbReference>
<name>A0A4U0XFG3_9PEZI</name>
<evidence type="ECO:0000256" key="1">
    <source>
        <dbReference type="ARBA" id="ARBA00001641"/>
    </source>
</evidence>
<evidence type="ECO:0000256" key="10">
    <source>
        <dbReference type="SAM" id="Coils"/>
    </source>
</evidence>
<dbReference type="EC" id="3.2.1.91" evidence="3"/>
<evidence type="ECO:0000256" key="8">
    <source>
        <dbReference type="ARBA" id="ARBA00023295"/>
    </source>
</evidence>
<keyword evidence="5" id="KW-0378">Hydrolase</keyword>
<evidence type="ECO:0000256" key="9">
    <source>
        <dbReference type="ARBA" id="ARBA00023326"/>
    </source>
</evidence>
<dbReference type="InterPro" id="IPR037019">
    <property type="entry name" value="Glyco_hydro_7_sf"/>
</dbReference>
<evidence type="ECO:0000256" key="7">
    <source>
        <dbReference type="ARBA" id="ARBA00023277"/>
    </source>
</evidence>
<dbReference type="GO" id="GO:0016162">
    <property type="term" value="F:cellulose 1,4-beta-cellobiosidase activity"/>
    <property type="evidence" value="ECO:0007669"/>
    <property type="project" value="UniProtKB-EC"/>
</dbReference>
<comment type="caution">
    <text evidence="11">The sequence shown here is derived from an EMBL/GenBank/DDBJ whole genome shotgun (WGS) entry which is preliminary data.</text>
</comment>
<accession>A0A4U0XFG3</accession>
<dbReference type="PANTHER" id="PTHR33753:SF2">
    <property type="entry name" value="GLYCOSIDE HYDROLASE FAMILY 7 PROTEIN"/>
    <property type="match status" value="1"/>
</dbReference>
<keyword evidence="4" id="KW-0732">Signal</keyword>
<dbReference type="Proteomes" id="UP000309340">
    <property type="component" value="Unassembled WGS sequence"/>
</dbReference>
<dbReference type="PRINTS" id="PR00734">
    <property type="entry name" value="GLHYDRLASE7"/>
</dbReference>